<dbReference type="SUPFAM" id="SSF55729">
    <property type="entry name" value="Acyl-CoA N-acyltransferases (Nat)"/>
    <property type="match status" value="1"/>
</dbReference>
<dbReference type="Gene3D" id="3.40.630.30">
    <property type="match status" value="1"/>
</dbReference>
<reference evidence="1 2" key="1">
    <citation type="submission" date="2019-02" db="EMBL/GenBank/DDBJ databases">
        <title>Deep-cultivation of Planctomycetes and their phenomic and genomic characterization uncovers novel biology.</title>
        <authorList>
            <person name="Wiegand S."/>
            <person name="Jogler M."/>
            <person name="Boedeker C."/>
            <person name="Pinto D."/>
            <person name="Vollmers J."/>
            <person name="Rivas-Marin E."/>
            <person name="Kohn T."/>
            <person name="Peeters S.H."/>
            <person name="Heuer A."/>
            <person name="Rast P."/>
            <person name="Oberbeckmann S."/>
            <person name="Bunk B."/>
            <person name="Jeske O."/>
            <person name="Meyerdierks A."/>
            <person name="Storesund J.E."/>
            <person name="Kallscheuer N."/>
            <person name="Luecker S."/>
            <person name="Lage O.M."/>
            <person name="Pohl T."/>
            <person name="Merkel B.J."/>
            <person name="Hornburger P."/>
            <person name="Mueller R.-W."/>
            <person name="Bruemmer F."/>
            <person name="Labrenz M."/>
            <person name="Spormann A.M."/>
            <person name="Op Den Camp H."/>
            <person name="Overmann J."/>
            <person name="Amann R."/>
            <person name="Jetten M.S.M."/>
            <person name="Mascher T."/>
            <person name="Medema M.H."/>
            <person name="Devos D.P."/>
            <person name="Kaster A.-K."/>
            <person name="Ovreas L."/>
            <person name="Rohde M."/>
            <person name="Galperin M.Y."/>
            <person name="Jogler C."/>
        </authorList>
    </citation>
    <scope>NUCLEOTIDE SEQUENCE [LARGE SCALE GENOMIC DNA]</scope>
    <source>
        <strain evidence="1 2">Poly41</strain>
    </source>
</reference>
<accession>A0A5C6DXB1</accession>
<evidence type="ECO:0008006" key="3">
    <source>
        <dbReference type="Google" id="ProtNLM"/>
    </source>
</evidence>
<dbReference type="AlphaFoldDB" id="A0A5C6DXB1"/>
<dbReference type="Proteomes" id="UP000319143">
    <property type="component" value="Unassembled WGS sequence"/>
</dbReference>
<evidence type="ECO:0000313" key="1">
    <source>
        <dbReference type="EMBL" id="TWU41035.1"/>
    </source>
</evidence>
<name>A0A5C6DXB1_9BACT</name>
<gene>
    <name evidence="1" type="ORF">Poly41_18700</name>
</gene>
<dbReference type="EMBL" id="SJPV01000002">
    <property type="protein sequence ID" value="TWU41035.1"/>
    <property type="molecule type" value="Genomic_DNA"/>
</dbReference>
<comment type="caution">
    <text evidence="1">The sequence shown here is derived from an EMBL/GenBank/DDBJ whole genome shotgun (WGS) entry which is preliminary data.</text>
</comment>
<keyword evidence="2" id="KW-1185">Reference proteome</keyword>
<proteinExistence type="predicted"/>
<sequence length="319" mass="35610">MIRPFCNVDLPRLVDVWIQHWSCIGISPPVSMATIEQAILARTFFDPNNLIVAESEGEVRAWCHFAVDGTGSEKAGSEKAGRIRSICFSPDGGLDVCDSLLTAVERAIGSLGAEIVTVGLVRDGHDGYAGLPPIGHGIGIPAADSRTSSLLSRRSYNRDHSISRMVVNTSPYRPPVSRDALQLRRTTRIESHRRIPTEPRLASAMSHFDIERHQTIDHRTDEILSMIEFWSSDVEAQVMNCDNAILDLSLLKQPDQLSIAESYLIGSVIQRMADRRVYTVETAVDSSQQTLIRQLEALQFRNFEQGYQWTKKVPLDEKP</sequence>
<evidence type="ECO:0000313" key="2">
    <source>
        <dbReference type="Proteomes" id="UP000319143"/>
    </source>
</evidence>
<protein>
    <recommendedName>
        <fullName evidence="3">N-acetyltransferase domain-containing protein</fullName>
    </recommendedName>
</protein>
<dbReference type="InterPro" id="IPR016181">
    <property type="entry name" value="Acyl_CoA_acyltransferase"/>
</dbReference>
<organism evidence="1 2">
    <name type="scientific">Novipirellula artificiosorum</name>
    <dbReference type="NCBI Taxonomy" id="2528016"/>
    <lineage>
        <taxon>Bacteria</taxon>
        <taxon>Pseudomonadati</taxon>
        <taxon>Planctomycetota</taxon>
        <taxon>Planctomycetia</taxon>
        <taxon>Pirellulales</taxon>
        <taxon>Pirellulaceae</taxon>
        <taxon>Novipirellula</taxon>
    </lineage>
</organism>